<evidence type="ECO:0000313" key="4">
    <source>
        <dbReference type="Proteomes" id="UP000188947"/>
    </source>
</evidence>
<dbReference type="OrthoDB" id="9806213at2"/>
<name>A0A1V3TZF9_ELIME</name>
<feature type="domain" description="Abortive infection phage resistance protein N-terminal" evidence="2">
    <location>
        <begin position="34"/>
        <end position="186"/>
    </location>
</feature>
<keyword evidence="4" id="KW-1185">Reference proteome</keyword>
<dbReference type="RefSeq" id="WP_077564639.1">
    <property type="nucleotide sequence ID" value="NZ_JACLFQ010000005.1"/>
</dbReference>
<evidence type="ECO:0008006" key="5">
    <source>
        <dbReference type="Google" id="ProtNLM"/>
    </source>
</evidence>
<dbReference type="Pfam" id="PF22879">
    <property type="entry name" value="AIPR_N"/>
    <property type="match status" value="1"/>
</dbReference>
<evidence type="ECO:0000313" key="3">
    <source>
        <dbReference type="EMBL" id="OOH95226.1"/>
    </source>
</evidence>
<organism evidence="3 4">
    <name type="scientific">Elizabethkingia meningoseptica</name>
    <name type="common">Chryseobacterium meningosepticum</name>
    <dbReference type="NCBI Taxonomy" id="238"/>
    <lineage>
        <taxon>Bacteria</taxon>
        <taxon>Pseudomonadati</taxon>
        <taxon>Bacteroidota</taxon>
        <taxon>Flavobacteriia</taxon>
        <taxon>Flavobacteriales</taxon>
        <taxon>Weeksellaceae</taxon>
        <taxon>Elizabethkingia</taxon>
    </lineage>
</organism>
<proteinExistence type="predicted"/>
<dbReference type="Proteomes" id="UP000188947">
    <property type="component" value="Unassembled WGS sequence"/>
</dbReference>
<accession>A0A1V3TZF9</accession>
<dbReference type="Pfam" id="PF10592">
    <property type="entry name" value="AIPR"/>
    <property type="match status" value="1"/>
</dbReference>
<evidence type="ECO:0000259" key="2">
    <source>
        <dbReference type="Pfam" id="PF22879"/>
    </source>
</evidence>
<sequence length="590" mass="67810">MTEQELNRFYNDLLQDIRSEQLSNEEGGSLEQLFTNQAIVLLSGGGETADVRISFHESIVPRNRHKINAYAIADNYETLDLFVTVFKCTEEPIRVQKSDIDNAAKLLLSFLKKADNREYADSLEESSEIFDFAHTLNASVELRENLVRINIFILTDGIYNGEIPSQKELNEIPVFFRVIDLNYLFNISEKEYVAIEIDFEQDGFEVPCIKADIDNPEYQSYLALIPGHALVSVYEQYGARLLEQNVRSFLQFTGKINQGIRRTILKEPHMFLAFNNGIAATADDLKLKKTEKGYLIESVKDLQIVNGGQTTASIYHTWKKDKADIKDIVVQVKLSIIKDKNNFAEIVSRIAEYANTQNKISISDLSSNTPFHIELEKLSRNIWAPPVSGQSYQTRWFYERARGQYRNARSREGTTKAKLKAFDFKNPKKQFFTKEELAKFINTWSEVYVDDKLVIGPHIVVRGSQKNYAQFIAHNSPENPDNKYFEDAIAKAILFRTAEKLYGIKPNSIGDMRYITVPYTLALLSYKKGTEINLSEIWKKQSISDELQTTIYNLMVQVEHFIKKNAPGALYGEWAKKEDCWINVKEKMSF</sequence>
<dbReference type="AlphaFoldDB" id="A0A1V3TZF9"/>
<gene>
    <name evidence="3" type="ORF">BMF97_10320</name>
</gene>
<dbReference type="EMBL" id="MPOG01000011">
    <property type="protein sequence ID" value="OOH95226.1"/>
    <property type="molecule type" value="Genomic_DNA"/>
</dbReference>
<feature type="domain" description="Abortive phage infection protein C-terminal" evidence="1">
    <location>
        <begin position="242"/>
        <end position="565"/>
    </location>
</feature>
<dbReference type="InterPro" id="IPR055101">
    <property type="entry name" value="AIPR_N"/>
</dbReference>
<reference evidence="3 4" key="1">
    <citation type="submission" date="2016-11" db="EMBL/GenBank/DDBJ databases">
        <title>Genome sequence and comparative genomic analysis of clinical strain Elizabethkingia meningoseptica 61421 PRCM.</title>
        <authorList>
            <person name="Wang M."/>
            <person name="Hu S."/>
            <person name="Cao L."/>
            <person name="Jiang T."/>
            <person name="Zhou Y."/>
            <person name="Ming D."/>
        </authorList>
    </citation>
    <scope>NUCLEOTIDE SEQUENCE [LARGE SCALE GENOMIC DNA]</scope>
    <source>
        <strain evidence="3 4">61421 PRCM</strain>
    </source>
</reference>
<protein>
    <recommendedName>
        <fullName evidence="5">Abortive phage resistance protein</fullName>
    </recommendedName>
</protein>
<comment type="caution">
    <text evidence="3">The sequence shown here is derived from an EMBL/GenBank/DDBJ whole genome shotgun (WGS) entry which is preliminary data.</text>
</comment>
<evidence type="ECO:0000259" key="1">
    <source>
        <dbReference type="Pfam" id="PF10592"/>
    </source>
</evidence>
<dbReference type="InterPro" id="IPR018891">
    <property type="entry name" value="AIPR_C"/>
</dbReference>